<feature type="non-terminal residue" evidence="6">
    <location>
        <position position="585"/>
    </location>
</feature>
<evidence type="ECO:0000313" key="6">
    <source>
        <dbReference type="EMBL" id="KAK2720908.1"/>
    </source>
</evidence>
<evidence type="ECO:0000256" key="1">
    <source>
        <dbReference type="ARBA" id="ARBA00022553"/>
    </source>
</evidence>
<dbReference type="InterPro" id="IPR035979">
    <property type="entry name" value="RBD_domain_sf"/>
</dbReference>
<feature type="domain" description="HTH La-type RNA-binding" evidence="5">
    <location>
        <begin position="29"/>
        <end position="118"/>
    </location>
</feature>
<dbReference type="Pfam" id="PF26088">
    <property type="entry name" value="RRM_LARP4"/>
    <property type="match status" value="1"/>
</dbReference>
<feature type="compositionally biased region" description="Polar residues" evidence="4">
    <location>
        <begin position="574"/>
        <end position="585"/>
    </location>
</feature>
<dbReference type="Proteomes" id="UP001187531">
    <property type="component" value="Unassembled WGS sequence"/>
</dbReference>
<keyword evidence="2 3" id="KW-0694">RNA-binding</keyword>
<dbReference type="Pfam" id="PF05383">
    <property type="entry name" value="La"/>
    <property type="match status" value="1"/>
</dbReference>
<feature type="region of interest" description="Disordered" evidence="4">
    <location>
        <begin position="438"/>
        <end position="457"/>
    </location>
</feature>
<dbReference type="GO" id="GO:0003730">
    <property type="term" value="F:mRNA 3'-UTR binding"/>
    <property type="evidence" value="ECO:0007669"/>
    <property type="project" value="TreeGrafter"/>
</dbReference>
<feature type="region of interest" description="Disordered" evidence="4">
    <location>
        <begin position="242"/>
        <end position="264"/>
    </location>
</feature>
<evidence type="ECO:0000313" key="7">
    <source>
        <dbReference type="Proteomes" id="UP001187531"/>
    </source>
</evidence>
<dbReference type="SMART" id="SM00715">
    <property type="entry name" value="LA"/>
    <property type="match status" value="1"/>
</dbReference>
<feature type="compositionally biased region" description="Low complexity" evidence="4">
    <location>
        <begin position="357"/>
        <end position="375"/>
    </location>
</feature>
<dbReference type="CDD" id="cd12430">
    <property type="entry name" value="RRM_LARP4_5_like"/>
    <property type="match status" value="1"/>
</dbReference>
<gene>
    <name evidence="6" type="ORF">QYM36_004703</name>
</gene>
<evidence type="ECO:0000256" key="4">
    <source>
        <dbReference type="SAM" id="MobiDB-lite"/>
    </source>
</evidence>
<dbReference type="PANTHER" id="PTHR22792:SF131">
    <property type="entry name" value="LA-RELATED PROTEIN LARP4B"/>
    <property type="match status" value="1"/>
</dbReference>
<name>A0AA88I0W4_ARTSF</name>
<dbReference type="InterPro" id="IPR045180">
    <property type="entry name" value="La_dom_prot"/>
</dbReference>
<feature type="compositionally biased region" description="Polar residues" evidence="4">
    <location>
        <begin position="488"/>
        <end position="498"/>
    </location>
</feature>
<dbReference type="InterPro" id="IPR006630">
    <property type="entry name" value="La_HTH"/>
</dbReference>
<dbReference type="GO" id="GO:0045727">
    <property type="term" value="P:positive regulation of translation"/>
    <property type="evidence" value="ECO:0007669"/>
    <property type="project" value="TreeGrafter"/>
</dbReference>
<feature type="region of interest" description="Disordered" evidence="4">
    <location>
        <begin position="345"/>
        <end position="425"/>
    </location>
</feature>
<evidence type="ECO:0000256" key="3">
    <source>
        <dbReference type="PROSITE-ProRule" id="PRU00332"/>
    </source>
</evidence>
<dbReference type="SUPFAM" id="SSF46785">
    <property type="entry name" value="Winged helix' DNA-binding domain"/>
    <property type="match status" value="1"/>
</dbReference>
<dbReference type="GO" id="GO:0010494">
    <property type="term" value="C:cytoplasmic stress granule"/>
    <property type="evidence" value="ECO:0007669"/>
    <property type="project" value="TreeGrafter"/>
</dbReference>
<proteinExistence type="predicted"/>
<dbReference type="AlphaFoldDB" id="A0AA88I0W4"/>
<feature type="compositionally biased region" description="Polar residues" evidence="4">
    <location>
        <begin position="376"/>
        <end position="403"/>
    </location>
</feature>
<evidence type="ECO:0000259" key="5">
    <source>
        <dbReference type="PROSITE" id="PS50961"/>
    </source>
</evidence>
<dbReference type="InterPro" id="IPR058699">
    <property type="entry name" value="RRM_LARP4/4B"/>
</dbReference>
<feature type="compositionally biased region" description="Polar residues" evidence="4">
    <location>
        <begin position="507"/>
        <end position="518"/>
    </location>
</feature>
<dbReference type="PANTHER" id="PTHR22792">
    <property type="entry name" value="LUPUS LA PROTEIN-RELATED"/>
    <property type="match status" value="1"/>
</dbReference>
<accession>A0AA88I0W4</accession>
<keyword evidence="1" id="KW-0597">Phosphoprotein</keyword>
<feature type="compositionally biased region" description="Polar residues" evidence="4">
    <location>
        <begin position="245"/>
        <end position="256"/>
    </location>
</feature>
<keyword evidence="7" id="KW-1185">Reference proteome</keyword>
<reference evidence="6" key="1">
    <citation type="submission" date="2023-07" db="EMBL/GenBank/DDBJ databases">
        <title>Chromosome-level genome assembly of Artemia franciscana.</title>
        <authorList>
            <person name="Jo E."/>
        </authorList>
    </citation>
    <scope>NUCLEOTIDE SEQUENCE</scope>
    <source>
        <tissue evidence="6">Whole body</tissue>
    </source>
</reference>
<dbReference type="EMBL" id="JAVRJZ010000007">
    <property type="protein sequence ID" value="KAK2720908.1"/>
    <property type="molecule type" value="Genomic_DNA"/>
</dbReference>
<feature type="region of interest" description="Disordered" evidence="4">
    <location>
        <begin position="465"/>
        <end position="585"/>
    </location>
</feature>
<dbReference type="InterPro" id="IPR036388">
    <property type="entry name" value="WH-like_DNA-bd_sf"/>
</dbReference>
<sequence length="585" mass="64149">MVRHLVNGAMEGSPKNEESGSDDVGTTNSPSLEELKRLLANQIEYYFSRENLSHDSYLLSQMDADQFVSIWTVANFNQIKKLTQDIQLITEVMRESPNLQVDAEGLRVRPNHKRCIVILREIPDDTPIDEVKALFENDLCPKVISCEFAHNNSWYITFDNDEDAQMAYKYLREVVQNFKGKPIMARIKAKGMNRYPVSSSSGPSIVPALPPGVAVPVPVPVPMGAPASLPVLIGPLVGPPPVPPTATTSRGGYSTPNTPPLVENASVQTPVSMGASGQQQKNSATQQNGLASVSGMNLSPANYASPLHLFYSQPPFYQNLLPAGWGTNPQTYFDVTQLFQMNGLQPSQSAFRPNPPRMANNRGRNGINGKGRFNNSGAVPNSSGIHTGQSEPQPPRSNSSMSNGHHYPANNIRHQRNTSTGGFQRNSYEQEKMGGQTSIYGAYPSYPSGQSMPFRPRFLPDKKQRQEEVNANAPSNETSHDENEASIEASSQPASAVQPNVEEESYSKSTTNQSQYYRNQERGRRPPRGRRREEGDFRGRTGGSNYVQSSPSQSSDKSSARISSDGGKTRPNEKSVTSADIASKQ</sequence>
<feature type="compositionally biased region" description="Low complexity" evidence="4">
    <location>
        <begin position="543"/>
        <end position="564"/>
    </location>
</feature>
<feature type="region of interest" description="Disordered" evidence="4">
    <location>
        <begin position="1"/>
        <end position="30"/>
    </location>
</feature>
<dbReference type="PROSITE" id="PS50961">
    <property type="entry name" value="HTH_LA"/>
    <property type="match status" value="1"/>
</dbReference>
<dbReference type="InterPro" id="IPR036390">
    <property type="entry name" value="WH_DNA-bd_sf"/>
</dbReference>
<dbReference type="CDD" id="cd08031">
    <property type="entry name" value="LARP_4_5_like"/>
    <property type="match status" value="1"/>
</dbReference>
<organism evidence="6 7">
    <name type="scientific">Artemia franciscana</name>
    <name type="common">Brine shrimp</name>
    <name type="synonym">Artemia sanfranciscana</name>
    <dbReference type="NCBI Taxonomy" id="6661"/>
    <lineage>
        <taxon>Eukaryota</taxon>
        <taxon>Metazoa</taxon>
        <taxon>Ecdysozoa</taxon>
        <taxon>Arthropoda</taxon>
        <taxon>Crustacea</taxon>
        <taxon>Branchiopoda</taxon>
        <taxon>Anostraca</taxon>
        <taxon>Artemiidae</taxon>
        <taxon>Artemia</taxon>
    </lineage>
</organism>
<evidence type="ECO:0000256" key="2">
    <source>
        <dbReference type="ARBA" id="ARBA00022884"/>
    </source>
</evidence>
<dbReference type="GO" id="GO:0005829">
    <property type="term" value="C:cytosol"/>
    <property type="evidence" value="ECO:0007669"/>
    <property type="project" value="TreeGrafter"/>
</dbReference>
<protein>
    <recommendedName>
        <fullName evidence="5">HTH La-type RNA-binding domain-containing protein</fullName>
    </recommendedName>
</protein>
<dbReference type="SUPFAM" id="SSF54928">
    <property type="entry name" value="RNA-binding domain, RBD"/>
    <property type="match status" value="1"/>
</dbReference>
<dbReference type="Gene3D" id="1.10.10.10">
    <property type="entry name" value="Winged helix-like DNA-binding domain superfamily/Winged helix DNA-binding domain"/>
    <property type="match status" value="1"/>
</dbReference>
<comment type="caution">
    <text evidence="6">The sequence shown here is derived from an EMBL/GenBank/DDBJ whole genome shotgun (WGS) entry which is preliminary data.</text>
</comment>